<organism evidence="2">
    <name type="scientific">marine sediment metagenome</name>
    <dbReference type="NCBI Taxonomy" id="412755"/>
    <lineage>
        <taxon>unclassified sequences</taxon>
        <taxon>metagenomes</taxon>
        <taxon>ecological metagenomes</taxon>
    </lineage>
</organism>
<dbReference type="PANTHER" id="PTHR43591:SF99">
    <property type="entry name" value="OS06G0646000 PROTEIN"/>
    <property type="match status" value="1"/>
</dbReference>
<evidence type="ECO:0000259" key="1">
    <source>
        <dbReference type="Pfam" id="PF08241"/>
    </source>
</evidence>
<comment type="caution">
    <text evidence="2">The sequence shown here is derived from an EMBL/GenBank/DDBJ whole genome shotgun (WGS) entry which is preliminary data.</text>
</comment>
<proteinExistence type="predicted"/>
<protein>
    <recommendedName>
        <fullName evidence="1">Methyltransferase type 11 domain-containing protein</fullName>
    </recommendedName>
</protein>
<feature type="domain" description="Methyltransferase type 11" evidence="1">
    <location>
        <begin position="34"/>
        <end position="121"/>
    </location>
</feature>
<sequence length="187" mass="20995">MTDQFKDIVSYFHKNRETLVKKMVEQYGEGTKYLDAGCGTGLLLRHLPKGSVGLDISPRAIAKAQSHAPNTALVVADIENIPFAGDRFDTVLCVDVLDRLPYPDKAISEIGRILKKDGVLIGTVPAVNPMWRLQFMTSTAPATVPYHKEYTKREVKKLLQRFEIVHLSPALSKMTWAFVVKKKLQIE</sequence>
<gene>
    <name evidence="2" type="ORF">S01H4_53928</name>
</gene>
<name>X1DWR8_9ZZZZ</name>
<dbReference type="CDD" id="cd02440">
    <property type="entry name" value="AdoMet_MTases"/>
    <property type="match status" value="1"/>
</dbReference>
<dbReference type="EMBL" id="BART01030980">
    <property type="protein sequence ID" value="GAH09384.1"/>
    <property type="molecule type" value="Genomic_DNA"/>
</dbReference>
<evidence type="ECO:0000313" key="2">
    <source>
        <dbReference type="EMBL" id="GAH09384.1"/>
    </source>
</evidence>
<reference evidence="2" key="1">
    <citation type="journal article" date="2014" name="Front. Microbiol.">
        <title>High frequency of phylogenetically diverse reductive dehalogenase-homologous genes in deep subseafloor sedimentary metagenomes.</title>
        <authorList>
            <person name="Kawai M."/>
            <person name="Futagami T."/>
            <person name="Toyoda A."/>
            <person name="Takaki Y."/>
            <person name="Nishi S."/>
            <person name="Hori S."/>
            <person name="Arai W."/>
            <person name="Tsubouchi T."/>
            <person name="Morono Y."/>
            <person name="Uchiyama I."/>
            <person name="Ito T."/>
            <person name="Fujiyama A."/>
            <person name="Inagaki F."/>
            <person name="Takami H."/>
        </authorList>
    </citation>
    <scope>NUCLEOTIDE SEQUENCE</scope>
    <source>
        <strain evidence="2">Expedition CK06-06</strain>
    </source>
</reference>
<dbReference type="GO" id="GO:0008757">
    <property type="term" value="F:S-adenosylmethionine-dependent methyltransferase activity"/>
    <property type="evidence" value="ECO:0007669"/>
    <property type="project" value="InterPro"/>
</dbReference>
<dbReference type="Pfam" id="PF08241">
    <property type="entry name" value="Methyltransf_11"/>
    <property type="match status" value="1"/>
</dbReference>
<dbReference type="SUPFAM" id="SSF53335">
    <property type="entry name" value="S-adenosyl-L-methionine-dependent methyltransferases"/>
    <property type="match status" value="1"/>
</dbReference>
<dbReference type="PANTHER" id="PTHR43591">
    <property type="entry name" value="METHYLTRANSFERASE"/>
    <property type="match status" value="1"/>
</dbReference>
<dbReference type="InterPro" id="IPR029063">
    <property type="entry name" value="SAM-dependent_MTases_sf"/>
</dbReference>
<dbReference type="InterPro" id="IPR013216">
    <property type="entry name" value="Methyltransf_11"/>
</dbReference>
<dbReference type="Gene3D" id="3.40.50.150">
    <property type="entry name" value="Vaccinia Virus protein VP39"/>
    <property type="match status" value="1"/>
</dbReference>
<accession>X1DWR8</accession>
<dbReference type="AlphaFoldDB" id="X1DWR8"/>